<comment type="pathway">
    <text evidence="9 12">Amino-acid biosynthesis; L-proline biosynthesis; L-proline from L-glutamate 5-semialdehyde: step 1/1.</text>
</comment>
<dbReference type="KEGG" id="blau:DQQ01_04565"/>
<dbReference type="GO" id="GO:0055129">
    <property type="term" value="P:L-proline biosynthetic process"/>
    <property type="evidence" value="ECO:0007669"/>
    <property type="project" value="UniProtKB-UniRule"/>
</dbReference>
<dbReference type="InterPro" id="IPR053790">
    <property type="entry name" value="P5CR-like_CS"/>
</dbReference>
<dbReference type="UniPathway" id="UPA00098">
    <property type="reaction ID" value="UER00361"/>
</dbReference>
<dbReference type="AlphaFoldDB" id="A0A2Z4U915"/>
<sequence>MKLGFIGCGNMASAIISGILEKGLVKREDIFASTKSESSAKRVTEALGISCSTDNLSVAKEADYLFLCVKPQFCADTAIEIRDFLSTEQVLVSVIAGKKLDWLQEQFGADKKILRTMPNTPAMVGEGITGVCPNELVSKEEIQQVLTLLRSFGRADVVTEPILDIVGSVSGSSPAFVFLFIEALADGAVAEGMPRKQAYEFAAQAVLGSAKMVLETGKHPGELKDMVCSPAGTTIEGINVLEKEGMRSAVMDAVRACIAKTKKL</sequence>
<keyword evidence="6 9" id="KW-0521">NADP</keyword>
<feature type="binding site" evidence="11">
    <location>
        <position position="55"/>
    </location>
    <ligand>
        <name>NADPH</name>
        <dbReference type="ChEBI" id="CHEBI:57783"/>
    </ligand>
</feature>
<comment type="similarity">
    <text evidence="2 9 12">Belongs to the pyrroline-5-carboxylate reductase family.</text>
</comment>
<protein>
    <recommendedName>
        <fullName evidence="9 10">Pyrroline-5-carboxylate reductase</fullName>
        <shortName evidence="9">P5C reductase</shortName>
        <shortName evidence="9">P5CR</shortName>
        <ecNumber evidence="9 10">1.5.1.2</ecNumber>
    </recommendedName>
    <alternativeName>
        <fullName evidence="9">PCA reductase</fullName>
    </alternativeName>
</protein>
<comment type="subcellular location">
    <subcellularLocation>
        <location evidence="1 9">Cytoplasm</location>
    </subcellularLocation>
</comment>
<dbReference type="GO" id="GO:0004735">
    <property type="term" value="F:pyrroline-5-carboxylate reductase activity"/>
    <property type="evidence" value="ECO:0007669"/>
    <property type="project" value="UniProtKB-UniRule"/>
</dbReference>
<evidence type="ECO:0000256" key="5">
    <source>
        <dbReference type="ARBA" id="ARBA00022650"/>
    </source>
</evidence>
<keyword evidence="16" id="KW-1185">Reference proteome</keyword>
<comment type="catalytic activity">
    <reaction evidence="9 12">
        <text>L-proline + NADP(+) = (S)-1-pyrroline-5-carboxylate + NADPH + 2 H(+)</text>
        <dbReference type="Rhea" id="RHEA:14109"/>
        <dbReference type="ChEBI" id="CHEBI:15378"/>
        <dbReference type="ChEBI" id="CHEBI:17388"/>
        <dbReference type="ChEBI" id="CHEBI:57783"/>
        <dbReference type="ChEBI" id="CHEBI:58349"/>
        <dbReference type="ChEBI" id="CHEBI:60039"/>
        <dbReference type="EC" id="1.5.1.2"/>
    </reaction>
</comment>
<evidence type="ECO:0000256" key="8">
    <source>
        <dbReference type="ARBA" id="ARBA00058118"/>
    </source>
</evidence>
<dbReference type="PIRSF" id="PIRSF000193">
    <property type="entry name" value="Pyrrol-5-carb_rd"/>
    <property type="match status" value="1"/>
</dbReference>
<evidence type="ECO:0000256" key="2">
    <source>
        <dbReference type="ARBA" id="ARBA00005525"/>
    </source>
</evidence>
<evidence type="ECO:0000256" key="4">
    <source>
        <dbReference type="ARBA" id="ARBA00022605"/>
    </source>
</evidence>
<dbReference type="Pfam" id="PF14748">
    <property type="entry name" value="P5CR_dimer"/>
    <property type="match status" value="1"/>
</dbReference>
<keyword evidence="5 9" id="KW-0641">Proline biosynthesis</keyword>
<evidence type="ECO:0000256" key="9">
    <source>
        <dbReference type="HAMAP-Rule" id="MF_01925"/>
    </source>
</evidence>
<dbReference type="HAMAP" id="MF_01925">
    <property type="entry name" value="P5C_reductase"/>
    <property type="match status" value="1"/>
</dbReference>
<dbReference type="EC" id="1.5.1.2" evidence="9 10"/>
<dbReference type="Gene3D" id="3.40.50.720">
    <property type="entry name" value="NAD(P)-binding Rossmann-like Domain"/>
    <property type="match status" value="1"/>
</dbReference>
<accession>A0A2Z4U915</accession>
<name>A0A2Z4U915_9FIRM</name>
<dbReference type="InterPro" id="IPR008927">
    <property type="entry name" value="6-PGluconate_DH-like_C_sf"/>
</dbReference>
<dbReference type="Proteomes" id="UP000250003">
    <property type="component" value="Chromosome"/>
</dbReference>
<evidence type="ECO:0000256" key="10">
    <source>
        <dbReference type="NCBIfam" id="TIGR00112"/>
    </source>
</evidence>
<dbReference type="PANTHER" id="PTHR11645">
    <property type="entry name" value="PYRROLINE-5-CARBOXYLATE REDUCTASE"/>
    <property type="match status" value="1"/>
</dbReference>
<feature type="binding site" evidence="11">
    <location>
        <begin position="6"/>
        <end position="11"/>
    </location>
    <ligand>
        <name>NADP(+)</name>
        <dbReference type="ChEBI" id="CHEBI:58349"/>
    </ligand>
</feature>
<gene>
    <name evidence="9" type="primary">proC</name>
    <name evidence="15" type="ORF">DQQ01_04565</name>
</gene>
<comment type="catalytic activity">
    <reaction evidence="9">
        <text>L-proline + NAD(+) = (S)-1-pyrroline-5-carboxylate + NADH + 2 H(+)</text>
        <dbReference type="Rhea" id="RHEA:14105"/>
        <dbReference type="ChEBI" id="CHEBI:15378"/>
        <dbReference type="ChEBI" id="CHEBI:17388"/>
        <dbReference type="ChEBI" id="CHEBI:57540"/>
        <dbReference type="ChEBI" id="CHEBI:57945"/>
        <dbReference type="ChEBI" id="CHEBI:60039"/>
        <dbReference type="EC" id="1.5.1.2"/>
    </reaction>
</comment>
<dbReference type="SUPFAM" id="SSF51735">
    <property type="entry name" value="NAD(P)-binding Rossmann-fold domains"/>
    <property type="match status" value="1"/>
</dbReference>
<comment type="function">
    <text evidence="8 9">Catalyzes the reduction of 1-pyrroline-5-carboxylate (PCA) to L-proline.</text>
</comment>
<evidence type="ECO:0000256" key="7">
    <source>
        <dbReference type="ARBA" id="ARBA00023002"/>
    </source>
</evidence>
<dbReference type="Gene3D" id="1.10.3730.10">
    <property type="entry name" value="ProC C-terminal domain-like"/>
    <property type="match status" value="1"/>
</dbReference>
<dbReference type="GO" id="GO:0005737">
    <property type="term" value="C:cytoplasm"/>
    <property type="evidence" value="ECO:0007669"/>
    <property type="project" value="UniProtKB-SubCell"/>
</dbReference>
<evidence type="ECO:0000256" key="12">
    <source>
        <dbReference type="RuleBase" id="RU003903"/>
    </source>
</evidence>
<dbReference type="OrthoDB" id="9805754at2"/>
<keyword evidence="3 9" id="KW-0963">Cytoplasm</keyword>
<proteinExistence type="inferred from homology"/>
<evidence type="ECO:0000256" key="6">
    <source>
        <dbReference type="ARBA" id="ARBA00022857"/>
    </source>
</evidence>
<dbReference type="PANTHER" id="PTHR11645:SF0">
    <property type="entry name" value="PYRROLINE-5-CARBOXYLATE REDUCTASE 3"/>
    <property type="match status" value="1"/>
</dbReference>
<keyword evidence="4 9" id="KW-0028">Amino-acid biosynthesis</keyword>
<evidence type="ECO:0000259" key="14">
    <source>
        <dbReference type="Pfam" id="PF14748"/>
    </source>
</evidence>
<feature type="domain" description="Pyrroline-5-carboxylate reductase catalytic N-terminal" evidence="13">
    <location>
        <begin position="2"/>
        <end position="97"/>
    </location>
</feature>
<evidence type="ECO:0000259" key="13">
    <source>
        <dbReference type="Pfam" id="PF03807"/>
    </source>
</evidence>
<dbReference type="PROSITE" id="PS00521">
    <property type="entry name" value="P5CR"/>
    <property type="match status" value="1"/>
</dbReference>
<dbReference type="FunFam" id="1.10.3730.10:FF:000001">
    <property type="entry name" value="Pyrroline-5-carboxylate reductase"/>
    <property type="match status" value="1"/>
</dbReference>
<dbReference type="SUPFAM" id="SSF48179">
    <property type="entry name" value="6-phosphogluconate dehydrogenase C-terminal domain-like"/>
    <property type="match status" value="1"/>
</dbReference>
<keyword evidence="7 9" id="KW-0560">Oxidoreductase</keyword>
<dbReference type="EMBL" id="CP030280">
    <property type="protein sequence ID" value="AWY97537.1"/>
    <property type="molecule type" value="Genomic_DNA"/>
</dbReference>
<dbReference type="InterPro" id="IPR029036">
    <property type="entry name" value="P5CR_dimer"/>
</dbReference>
<dbReference type="FunFam" id="3.40.50.720:FF:000190">
    <property type="entry name" value="Pyrroline-5-carboxylate reductase"/>
    <property type="match status" value="1"/>
</dbReference>
<reference evidence="16" key="1">
    <citation type="submission" date="2018-06" db="EMBL/GenBank/DDBJ databases">
        <title>Description of Blautia argi sp. nov., a new anaerobic isolated from dog feces.</title>
        <authorList>
            <person name="Chang Y.-H."/>
            <person name="Paek J."/>
            <person name="Shin Y."/>
        </authorList>
    </citation>
    <scope>NUCLEOTIDE SEQUENCE [LARGE SCALE GENOMIC DNA]</scope>
    <source>
        <strain evidence="16">KCTC 15426</strain>
    </source>
</reference>
<dbReference type="InterPro" id="IPR028939">
    <property type="entry name" value="P5C_Rdtase_cat_N"/>
</dbReference>
<evidence type="ECO:0000256" key="3">
    <source>
        <dbReference type="ARBA" id="ARBA00022490"/>
    </source>
</evidence>
<evidence type="ECO:0000313" key="15">
    <source>
        <dbReference type="EMBL" id="AWY97537.1"/>
    </source>
</evidence>
<dbReference type="InterPro" id="IPR000304">
    <property type="entry name" value="Pyrroline-COOH_reductase"/>
</dbReference>
<evidence type="ECO:0000313" key="16">
    <source>
        <dbReference type="Proteomes" id="UP000250003"/>
    </source>
</evidence>
<evidence type="ECO:0000256" key="1">
    <source>
        <dbReference type="ARBA" id="ARBA00004496"/>
    </source>
</evidence>
<feature type="domain" description="Pyrroline-5-carboxylate reductase dimerisation" evidence="14">
    <location>
        <begin position="162"/>
        <end position="264"/>
    </location>
</feature>
<organism evidence="15 16">
    <name type="scientific">Blautia argi</name>
    <dbReference type="NCBI Taxonomy" id="1912897"/>
    <lineage>
        <taxon>Bacteria</taxon>
        <taxon>Bacillati</taxon>
        <taxon>Bacillota</taxon>
        <taxon>Clostridia</taxon>
        <taxon>Lachnospirales</taxon>
        <taxon>Lachnospiraceae</taxon>
        <taxon>Blautia</taxon>
    </lineage>
</organism>
<feature type="binding site" evidence="11">
    <location>
        <position position="34"/>
    </location>
    <ligand>
        <name>NADP(+)</name>
        <dbReference type="ChEBI" id="CHEBI:58349"/>
    </ligand>
</feature>
<dbReference type="InterPro" id="IPR036291">
    <property type="entry name" value="NAD(P)-bd_dom_sf"/>
</dbReference>
<dbReference type="NCBIfam" id="TIGR00112">
    <property type="entry name" value="proC"/>
    <property type="match status" value="1"/>
</dbReference>
<dbReference type="Pfam" id="PF03807">
    <property type="entry name" value="F420_oxidored"/>
    <property type="match status" value="1"/>
</dbReference>
<evidence type="ECO:0000256" key="11">
    <source>
        <dbReference type="PIRSR" id="PIRSR000193-1"/>
    </source>
</evidence>
<dbReference type="RefSeq" id="WP_111918769.1">
    <property type="nucleotide sequence ID" value="NZ_CAUWHR010000041.1"/>
</dbReference>